<feature type="region of interest" description="Disordered" evidence="1">
    <location>
        <begin position="72"/>
        <end position="101"/>
    </location>
</feature>
<feature type="non-terminal residue" evidence="2">
    <location>
        <position position="1"/>
    </location>
</feature>
<gene>
    <name evidence="2" type="ORF">LTR16_009625</name>
</gene>
<evidence type="ECO:0000256" key="1">
    <source>
        <dbReference type="SAM" id="MobiDB-lite"/>
    </source>
</evidence>
<dbReference type="Proteomes" id="UP001357485">
    <property type="component" value="Unassembled WGS sequence"/>
</dbReference>
<sequence>DATIGAMGVSPSQVNQDELRAEIVEGLVVAKTQPGVEPGTTAFDDLLEIADQRAAPSKRDIESVADAWEAQREHEAKTAKHVDARAPRGHHGDDDEAAPGILGFMTKGQAKHLMEQQKKEVGA</sequence>
<protein>
    <submittedName>
        <fullName evidence="2">Uncharacterized protein</fullName>
    </submittedName>
</protein>
<dbReference type="EMBL" id="JAVRRA010018963">
    <property type="protein sequence ID" value="KAK5186623.1"/>
    <property type="molecule type" value="Genomic_DNA"/>
</dbReference>
<reference evidence="2 3" key="1">
    <citation type="submission" date="2023-08" db="EMBL/GenBank/DDBJ databases">
        <title>Black Yeasts Isolated from many extreme environments.</title>
        <authorList>
            <person name="Coleine C."/>
            <person name="Stajich J.E."/>
            <person name="Selbmann L."/>
        </authorList>
    </citation>
    <scope>NUCLEOTIDE SEQUENCE [LARGE SCALE GENOMIC DNA]</scope>
    <source>
        <strain evidence="2 3">CCFEE 536</strain>
    </source>
</reference>
<keyword evidence="3" id="KW-1185">Reference proteome</keyword>
<evidence type="ECO:0000313" key="3">
    <source>
        <dbReference type="Proteomes" id="UP001357485"/>
    </source>
</evidence>
<organism evidence="2 3">
    <name type="scientific">Cryomyces antarcticus</name>
    <dbReference type="NCBI Taxonomy" id="329879"/>
    <lineage>
        <taxon>Eukaryota</taxon>
        <taxon>Fungi</taxon>
        <taxon>Dikarya</taxon>
        <taxon>Ascomycota</taxon>
        <taxon>Pezizomycotina</taxon>
        <taxon>Dothideomycetes</taxon>
        <taxon>Dothideomycetes incertae sedis</taxon>
        <taxon>Cryomyces</taxon>
    </lineage>
</organism>
<evidence type="ECO:0000313" key="2">
    <source>
        <dbReference type="EMBL" id="KAK5186623.1"/>
    </source>
</evidence>
<feature type="compositionally biased region" description="Basic and acidic residues" evidence="1">
    <location>
        <begin position="72"/>
        <end position="93"/>
    </location>
</feature>
<name>A0ABR0LJH0_9PEZI</name>
<proteinExistence type="predicted"/>
<accession>A0ABR0LJH0</accession>
<comment type="caution">
    <text evidence="2">The sequence shown here is derived from an EMBL/GenBank/DDBJ whole genome shotgun (WGS) entry which is preliminary data.</text>
</comment>